<keyword evidence="5 6" id="KW-0472">Membrane</keyword>
<evidence type="ECO:0000313" key="8">
    <source>
        <dbReference type="EMBL" id="MBB6051332.1"/>
    </source>
</evidence>
<dbReference type="InterPro" id="IPR007267">
    <property type="entry name" value="GtrA_DPMS_TM"/>
</dbReference>
<evidence type="ECO:0000259" key="7">
    <source>
        <dbReference type="Pfam" id="PF04138"/>
    </source>
</evidence>
<dbReference type="GO" id="GO:0000271">
    <property type="term" value="P:polysaccharide biosynthetic process"/>
    <property type="evidence" value="ECO:0007669"/>
    <property type="project" value="InterPro"/>
</dbReference>
<dbReference type="GO" id="GO:0005886">
    <property type="term" value="C:plasma membrane"/>
    <property type="evidence" value="ECO:0007669"/>
    <property type="project" value="TreeGrafter"/>
</dbReference>
<dbReference type="InterPro" id="IPR051401">
    <property type="entry name" value="GtrA_CellWall_Glycosyl"/>
</dbReference>
<feature type="transmembrane region" description="Helical" evidence="6">
    <location>
        <begin position="130"/>
        <end position="151"/>
    </location>
</feature>
<reference evidence="8 9" key="1">
    <citation type="submission" date="2020-08" db="EMBL/GenBank/DDBJ databases">
        <title>Genomic Encyclopedia of Type Strains, Phase IV (KMG-IV): sequencing the most valuable type-strain genomes for metagenomic binning, comparative biology and taxonomic classification.</title>
        <authorList>
            <person name="Goeker M."/>
        </authorList>
    </citation>
    <scope>NUCLEOTIDE SEQUENCE [LARGE SCALE GENOMIC DNA]</scope>
    <source>
        <strain evidence="8 9">DSM 23562</strain>
    </source>
</reference>
<dbReference type="RefSeq" id="WP_184198078.1">
    <property type="nucleotide sequence ID" value="NZ_JACHGW010000003.1"/>
</dbReference>
<comment type="subcellular location">
    <subcellularLocation>
        <location evidence="1">Membrane</location>
        <topology evidence="1">Multi-pass membrane protein</topology>
    </subcellularLocation>
</comment>
<proteinExistence type="inferred from homology"/>
<evidence type="ECO:0000256" key="1">
    <source>
        <dbReference type="ARBA" id="ARBA00004141"/>
    </source>
</evidence>
<dbReference type="AlphaFoldDB" id="A0A7W9W875"/>
<comment type="similarity">
    <text evidence="2">Belongs to the GtrA family.</text>
</comment>
<evidence type="ECO:0000256" key="3">
    <source>
        <dbReference type="ARBA" id="ARBA00022692"/>
    </source>
</evidence>
<feature type="transmembrane region" description="Helical" evidence="6">
    <location>
        <begin position="12"/>
        <end position="34"/>
    </location>
</feature>
<evidence type="ECO:0000256" key="5">
    <source>
        <dbReference type="ARBA" id="ARBA00023136"/>
    </source>
</evidence>
<dbReference type="PANTHER" id="PTHR38459:SF1">
    <property type="entry name" value="PROPHAGE BACTOPRENOL-LINKED GLUCOSE TRANSLOCASE HOMOLOG"/>
    <property type="match status" value="1"/>
</dbReference>
<sequence>MRQLLQRPGFRQLIKFCLVGVSSFIIDASLLSLLHFRVGMPVAVAGTISFLCAVTNGYIWNSRWTFQDRQGDSKKQYPKFLATNVVGWVLNLTIMTLTILLAMRLGVMHTQRTTSEILQLIATGQGKSEFSWPVLMGAKVVATVIVVAWNFTAARLWTFRSVDK</sequence>
<dbReference type="PANTHER" id="PTHR38459">
    <property type="entry name" value="PROPHAGE BACTOPRENOL-LINKED GLUCOSE TRANSLOCASE HOMOLOG"/>
    <property type="match status" value="1"/>
</dbReference>
<keyword evidence="9" id="KW-1185">Reference proteome</keyword>
<organism evidence="8 9">
    <name type="scientific">Armatimonas rosea</name>
    <dbReference type="NCBI Taxonomy" id="685828"/>
    <lineage>
        <taxon>Bacteria</taxon>
        <taxon>Bacillati</taxon>
        <taxon>Armatimonadota</taxon>
        <taxon>Armatimonadia</taxon>
        <taxon>Armatimonadales</taxon>
        <taxon>Armatimonadaceae</taxon>
        <taxon>Armatimonas</taxon>
    </lineage>
</organism>
<gene>
    <name evidence="8" type="ORF">HNQ39_003142</name>
</gene>
<comment type="caution">
    <text evidence="8">The sequence shown here is derived from an EMBL/GenBank/DDBJ whole genome shotgun (WGS) entry which is preliminary data.</text>
</comment>
<dbReference type="EMBL" id="JACHGW010000003">
    <property type="protein sequence ID" value="MBB6051332.1"/>
    <property type="molecule type" value="Genomic_DNA"/>
</dbReference>
<feature type="transmembrane region" description="Helical" evidence="6">
    <location>
        <begin position="81"/>
        <end position="103"/>
    </location>
</feature>
<evidence type="ECO:0000256" key="4">
    <source>
        <dbReference type="ARBA" id="ARBA00022989"/>
    </source>
</evidence>
<keyword evidence="3 6" id="KW-0812">Transmembrane</keyword>
<protein>
    <submittedName>
        <fullName evidence="8">Putative flippase GtrA</fullName>
    </submittedName>
</protein>
<evidence type="ECO:0000313" key="9">
    <source>
        <dbReference type="Proteomes" id="UP000520814"/>
    </source>
</evidence>
<name>A0A7W9W875_ARMRO</name>
<evidence type="ECO:0000256" key="6">
    <source>
        <dbReference type="SAM" id="Phobius"/>
    </source>
</evidence>
<keyword evidence="4 6" id="KW-1133">Transmembrane helix</keyword>
<evidence type="ECO:0000256" key="2">
    <source>
        <dbReference type="ARBA" id="ARBA00009399"/>
    </source>
</evidence>
<dbReference type="Proteomes" id="UP000520814">
    <property type="component" value="Unassembled WGS sequence"/>
</dbReference>
<feature type="transmembrane region" description="Helical" evidence="6">
    <location>
        <begin position="40"/>
        <end position="60"/>
    </location>
</feature>
<accession>A0A7W9W875</accession>
<dbReference type="Pfam" id="PF04138">
    <property type="entry name" value="GtrA_DPMS_TM"/>
    <property type="match status" value="1"/>
</dbReference>
<feature type="domain" description="GtrA/DPMS transmembrane" evidence="7">
    <location>
        <begin position="15"/>
        <end position="159"/>
    </location>
</feature>